<reference evidence="10" key="1">
    <citation type="journal article" date="2019" name="bioRxiv">
        <title>The Genome of the Zebra Mussel, Dreissena polymorpha: A Resource for Invasive Species Research.</title>
        <authorList>
            <person name="McCartney M.A."/>
            <person name="Auch B."/>
            <person name="Kono T."/>
            <person name="Mallez S."/>
            <person name="Zhang Y."/>
            <person name="Obille A."/>
            <person name="Becker A."/>
            <person name="Abrahante J.E."/>
            <person name="Garbe J."/>
            <person name="Badalamenti J.P."/>
            <person name="Herman A."/>
            <person name="Mangelson H."/>
            <person name="Liachko I."/>
            <person name="Sullivan S."/>
            <person name="Sone E.D."/>
            <person name="Koren S."/>
            <person name="Silverstein K.A.T."/>
            <person name="Beckman K.B."/>
            <person name="Gohl D.M."/>
        </authorList>
    </citation>
    <scope>NUCLEOTIDE SEQUENCE</scope>
    <source>
        <strain evidence="10">Duluth1</strain>
        <tissue evidence="10">Whole animal</tissue>
    </source>
</reference>
<dbReference type="PANTHER" id="PTHR10117">
    <property type="entry name" value="TRANSIENT RECEPTOR POTENTIAL CHANNEL"/>
    <property type="match status" value="1"/>
</dbReference>
<evidence type="ECO:0000313" key="11">
    <source>
        <dbReference type="Proteomes" id="UP000828390"/>
    </source>
</evidence>
<protein>
    <recommendedName>
        <fullName evidence="9">Ion transport domain-containing protein</fullName>
    </recommendedName>
</protein>
<keyword evidence="2" id="KW-0813">Transport</keyword>
<dbReference type="GO" id="GO:0070679">
    <property type="term" value="F:inositol 1,4,5 trisphosphate binding"/>
    <property type="evidence" value="ECO:0007669"/>
    <property type="project" value="TreeGrafter"/>
</dbReference>
<dbReference type="AlphaFoldDB" id="A0A9D4EAC7"/>
<evidence type="ECO:0000256" key="3">
    <source>
        <dbReference type="ARBA" id="ARBA00022692"/>
    </source>
</evidence>
<comment type="subcellular location">
    <subcellularLocation>
        <location evidence="1">Membrane</location>
        <topology evidence="1">Multi-pass membrane protein</topology>
    </subcellularLocation>
</comment>
<comment type="caution">
    <text evidence="10">The sequence shown here is derived from an EMBL/GenBank/DDBJ whole genome shotgun (WGS) entry which is preliminary data.</text>
</comment>
<sequence>MLMFEPFCSPVKTFRSVFWSVFGRGETNVVTLGKYDNPLTENFGYVLYGVYNFIMVTVLINMLIAMMARSFQAIAVSKRLVSIGTYEYSIHS</sequence>
<dbReference type="EMBL" id="JAIWYP010000009">
    <property type="protein sequence ID" value="KAH3776727.1"/>
    <property type="molecule type" value="Genomic_DNA"/>
</dbReference>
<keyword evidence="11" id="KW-1185">Reference proteome</keyword>
<gene>
    <name evidence="10" type="ORF">DPMN_178160</name>
</gene>
<evidence type="ECO:0000256" key="2">
    <source>
        <dbReference type="ARBA" id="ARBA00022448"/>
    </source>
</evidence>
<dbReference type="Pfam" id="PF00520">
    <property type="entry name" value="Ion_trans"/>
    <property type="match status" value="1"/>
</dbReference>
<dbReference type="Proteomes" id="UP000828390">
    <property type="component" value="Unassembled WGS sequence"/>
</dbReference>
<keyword evidence="7" id="KW-0407">Ion channel</keyword>
<evidence type="ECO:0000256" key="5">
    <source>
        <dbReference type="ARBA" id="ARBA00023065"/>
    </source>
</evidence>
<evidence type="ECO:0000259" key="9">
    <source>
        <dbReference type="Pfam" id="PF00520"/>
    </source>
</evidence>
<evidence type="ECO:0000313" key="10">
    <source>
        <dbReference type="EMBL" id="KAH3776727.1"/>
    </source>
</evidence>
<dbReference type="GO" id="GO:0015279">
    <property type="term" value="F:store-operated calcium channel activity"/>
    <property type="evidence" value="ECO:0007669"/>
    <property type="project" value="TreeGrafter"/>
</dbReference>
<organism evidence="10 11">
    <name type="scientific">Dreissena polymorpha</name>
    <name type="common">Zebra mussel</name>
    <name type="synonym">Mytilus polymorpha</name>
    <dbReference type="NCBI Taxonomy" id="45954"/>
    <lineage>
        <taxon>Eukaryota</taxon>
        <taxon>Metazoa</taxon>
        <taxon>Spiralia</taxon>
        <taxon>Lophotrochozoa</taxon>
        <taxon>Mollusca</taxon>
        <taxon>Bivalvia</taxon>
        <taxon>Autobranchia</taxon>
        <taxon>Heteroconchia</taxon>
        <taxon>Euheterodonta</taxon>
        <taxon>Imparidentia</taxon>
        <taxon>Neoheterodontei</taxon>
        <taxon>Myida</taxon>
        <taxon>Dreissenoidea</taxon>
        <taxon>Dreissenidae</taxon>
        <taxon>Dreissena</taxon>
    </lineage>
</organism>
<dbReference type="InterPro" id="IPR005821">
    <property type="entry name" value="Ion_trans_dom"/>
</dbReference>
<evidence type="ECO:0000256" key="8">
    <source>
        <dbReference type="SAM" id="Phobius"/>
    </source>
</evidence>
<keyword evidence="4 8" id="KW-1133">Transmembrane helix</keyword>
<evidence type="ECO:0000256" key="1">
    <source>
        <dbReference type="ARBA" id="ARBA00004141"/>
    </source>
</evidence>
<evidence type="ECO:0000256" key="6">
    <source>
        <dbReference type="ARBA" id="ARBA00023136"/>
    </source>
</evidence>
<dbReference type="GO" id="GO:0051480">
    <property type="term" value="P:regulation of cytosolic calcium ion concentration"/>
    <property type="evidence" value="ECO:0007669"/>
    <property type="project" value="TreeGrafter"/>
</dbReference>
<dbReference type="InterPro" id="IPR002153">
    <property type="entry name" value="TRPC_channel"/>
</dbReference>
<feature type="domain" description="Ion transport" evidence="9">
    <location>
        <begin position="11"/>
        <end position="75"/>
    </location>
</feature>
<keyword evidence="3 8" id="KW-0812">Transmembrane</keyword>
<accession>A0A9D4EAC7</accession>
<dbReference type="GO" id="GO:0005886">
    <property type="term" value="C:plasma membrane"/>
    <property type="evidence" value="ECO:0007669"/>
    <property type="project" value="TreeGrafter"/>
</dbReference>
<keyword evidence="6 8" id="KW-0472">Membrane</keyword>
<proteinExistence type="predicted"/>
<evidence type="ECO:0000256" key="4">
    <source>
        <dbReference type="ARBA" id="ARBA00022989"/>
    </source>
</evidence>
<name>A0A9D4EAC7_DREPO</name>
<evidence type="ECO:0000256" key="7">
    <source>
        <dbReference type="ARBA" id="ARBA00023303"/>
    </source>
</evidence>
<dbReference type="GO" id="GO:0034703">
    <property type="term" value="C:cation channel complex"/>
    <property type="evidence" value="ECO:0007669"/>
    <property type="project" value="TreeGrafter"/>
</dbReference>
<keyword evidence="5" id="KW-0406">Ion transport</keyword>
<feature type="transmembrane region" description="Helical" evidence="8">
    <location>
        <begin position="45"/>
        <end position="68"/>
    </location>
</feature>
<reference evidence="10" key="2">
    <citation type="submission" date="2020-11" db="EMBL/GenBank/DDBJ databases">
        <authorList>
            <person name="McCartney M.A."/>
            <person name="Auch B."/>
            <person name="Kono T."/>
            <person name="Mallez S."/>
            <person name="Becker A."/>
            <person name="Gohl D.M."/>
            <person name="Silverstein K.A.T."/>
            <person name="Koren S."/>
            <person name="Bechman K.B."/>
            <person name="Herman A."/>
            <person name="Abrahante J.E."/>
            <person name="Garbe J."/>
        </authorList>
    </citation>
    <scope>NUCLEOTIDE SEQUENCE</scope>
    <source>
        <strain evidence="10">Duluth1</strain>
        <tissue evidence="10">Whole animal</tissue>
    </source>
</reference>
<dbReference type="PANTHER" id="PTHR10117:SF54">
    <property type="entry name" value="TRANSIENT RECEPTOR POTENTIAL-GAMMA PROTEIN"/>
    <property type="match status" value="1"/>
</dbReference>